<dbReference type="SUPFAM" id="SSF101898">
    <property type="entry name" value="NHL repeat"/>
    <property type="match status" value="1"/>
</dbReference>
<dbReference type="AlphaFoldDB" id="A0A8B6EK70"/>
<evidence type="ECO:0000313" key="1">
    <source>
        <dbReference type="EMBL" id="VDI34858.1"/>
    </source>
</evidence>
<dbReference type="Proteomes" id="UP000596742">
    <property type="component" value="Unassembled WGS sequence"/>
</dbReference>
<proteinExistence type="predicted"/>
<dbReference type="OrthoDB" id="10300232at2759"/>
<comment type="caution">
    <text evidence="1">The sequence shown here is derived from an EMBL/GenBank/DDBJ whole genome shotgun (WGS) entry which is preliminary data.</text>
</comment>
<sequence>MEMAQVLAEPGDVRHGFSYYTSFNHDFGHITGIAATRNGNIMLCDYDNKNLILVDPSGIMLKHLCVDSEPYDLTITSQNIGFITLPNTRSLLQIHPDRMVILFKAKCDDLNTSVLCVSAIPNTGEDVISNFACFLGIKRHGSFYAMPFFKRCDEEINFRKLTDVVDQGGQPGQYIYPFPVHSRVLKFHALDEKSVFTCKGGQNYITYSQQYEFHGNITIATIDTPSDICNDDYKHIYISGQGSNILHRLKWDGKVVLDLRVHDKNAHDWKVIDIPLDSKHGINKPVAMCFNQNYTKFYVVNEWGKSVLWSLMFIDD</sequence>
<protein>
    <submittedName>
        <fullName evidence="1">Uncharacterized protein</fullName>
    </submittedName>
</protein>
<keyword evidence="2" id="KW-1185">Reference proteome</keyword>
<reference evidence="1" key="1">
    <citation type="submission" date="2018-11" db="EMBL/GenBank/DDBJ databases">
        <authorList>
            <person name="Alioto T."/>
            <person name="Alioto T."/>
        </authorList>
    </citation>
    <scope>NUCLEOTIDE SEQUENCE</scope>
</reference>
<organism evidence="1 2">
    <name type="scientific">Mytilus galloprovincialis</name>
    <name type="common">Mediterranean mussel</name>
    <dbReference type="NCBI Taxonomy" id="29158"/>
    <lineage>
        <taxon>Eukaryota</taxon>
        <taxon>Metazoa</taxon>
        <taxon>Spiralia</taxon>
        <taxon>Lophotrochozoa</taxon>
        <taxon>Mollusca</taxon>
        <taxon>Bivalvia</taxon>
        <taxon>Autobranchia</taxon>
        <taxon>Pteriomorphia</taxon>
        <taxon>Mytilida</taxon>
        <taxon>Mytiloidea</taxon>
        <taxon>Mytilidae</taxon>
        <taxon>Mytilinae</taxon>
        <taxon>Mytilus</taxon>
    </lineage>
</organism>
<name>A0A8B6EK70_MYTGA</name>
<evidence type="ECO:0000313" key="2">
    <source>
        <dbReference type="Proteomes" id="UP000596742"/>
    </source>
</evidence>
<dbReference type="EMBL" id="UYJE01005186">
    <property type="protein sequence ID" value="VDI34858.1"/>
    <property type="molecule type" value="Genomic_DNA"/>
</dbReference>
<gene>
    <name evidence="1" type="ORF">MGAL_10B059282</name>
</gene>
<accession>A0A8B6EK70</accession>